<dbReference type="PANTHER" id="PTHR43806">
    <property type="entry name" value="PEPTIDASE S8"/>
    <property type="match status" value="1"/>
</dbReference>
<dbReference type="InterPro" id="IPR050131">
    <property type="entry name" value="Peptidase_S8_subtilisin-like"/>
</dbReference>
<keyword evidence="8" id="KW-0732">Signal</keyword>
<dbReference type="PANTHER" id="PTHR43806:SF11">
    <property type="entry name" value="CEREVISIN-RELATED"/>
    <property type="match status" value="1"/>
</dbReference>
<sequence>MPVRGRPRGAAALLVSAVLAAVPLVAVPAAAAAPQAPGAQPATVDVTRIVDGRPITSTVPAASERAAESLAQRLDARTDVLAADVTVEYHPVGLAAAPAAADPLLASSAHLHAVRAPRAWERTTGAGTVVAVLDTGVLADHPDLRGAVLPQLNTVPTALDEQPGSLGYHGTLVSSIIAARLGNGVGSAGVAPGAGILPVRICAPTCTSAAMTAGIDAAVARGARVINLSVAGPSYSRVVEEAVNRAVAAGVVVVASSGNDGSPCAGTATTGCGNPVMYPAAHAGVISVSSASATGVASSWAVRNEMVDLSAVGERVLGAVPPRTGSYDGSEYTSMSGTSFSAPQVAGAAALVRSVAPHLGPAAVEEILKSSAVTPAAWPAGYGRGVLDVAAAVDAAAPAPGPVVTQGDGSVRYTRDGASVVVKGAILARYRAAGAEGGFLGWPLTGEVPVRGGAFTQFEHGSVYWSPATGAQVVLGAVRDRWAAMGWELSPLGFPAGEEVPARGGVVQRFTGGRIHWSPATGAHDVRGAILGAYAAAGAEDGVLGHPTTGEVLLRGGAFNHFQGGSVYWSPTTRAQVVRGAIRDAWARQGWETGRLGYPRTGEQAVPGGVRQEFQGGSATYSWDTRQVTITHR</sequence>
<feature type="active site" description="Charge relay system" evidence="5 6">
    <location>
        <position position="339"/>
    </location>
</feature>
<dbReference type="Gene3D" id="3.40.50.200">
    <property type="entry name" value="Peptidase S8/S53 domain"/>
    <property type="match status" value="1"/>
</dbReference>
<evidence type="ECO:0000256" key="5">
    <source>
        <dbReference type="PIRSR" id="PIRSR615500-1"/>
    </source>
</evidence>
<evidence type="ECO:0000256" key="1">
    <source>
        <dbReference type="ARBA" id="ARBA00011073"/>
    </source>
</evidence>
<gene>
    <name evidence="10" type="ORF">CLV92_109187</name>
</gene>
<evidence type="ECO:0000256" key="3">
    <source>
        <dbReference type="ARBA" id="ARBA00022801"/>
    </source>
</evidence>
<dbReference type="PROSITE" id="PS51892">
    <property type="entry name" value="SUBTILASE"/>
    <property type="match status" value="1"/>
</dbReference>
<organism evidence="10 11">
    <name type="scientific">Kineococcus xinjiangensis</name>
    <dbReference type="NCBI Taxonomy" id="512762"/>
    <lineage>
        <taxon>Bacteria</taxon>
        <taxon>Bacillati</taxon>
        <taxon>Actinomycetota</taxon>
        <taxon>Actinomycetes</taxon>
        <taxon>Kineosporiales</taxon>
        <taxon>Kineosporiaceae</taxon>
        <taxon>Kineococcus</taxon>
    </lineage>
</organism>
<evidence type="ECO:0000256" key="8">
    <source>
        <dbReference type="SAM" id="SignalP"/>
    </source>
</evidence>
<keyword evidence="4 6" id="KW-0720">Serine protease</keyword>
<feature type="signal peptide" evidence="8">
    <location>
        <begin position="1"/>
        <end position="31"/>
    </location>
</feature>
<dbReference type="InterPro" id="IPR023827">
    <property type="entry name" value="Peptidase_S8_Asp-AS"/>
</dbReference>
<dbReference type="Proteomes" id="UP000239485">
    <property type="component" value="Unassembled WGS sequence"/>
</dbReference>
<comment type="caution">
    <text evidence="10">The sequence shown here is derived from an EMBL/GenBank/DDBJ whole genome shotgun (WGS) entry which is preliminary data.</text>
</comment>
<evidence type="ECO:0000256" key="7">
    <source>
        <dbReference type="RuleBase" id="RU003355"/>
    </source>
</evidence>
<accession>A0A2S6II90</accession>
<evidence type="ECO:0000313" key="10">
    <source>
        <dbReference type="EMBL" id="PPK93908.1"/>
    </source>
</evidence>
<evidence type="ECO:0000256" key="2">
    <source>
        <dbReference type="ARBA" id="ARBA00022670"/>
    </source>
</evidence>
<feature type="chain" id="PRO_5015454077" evidence="8">
    <location>
        <begin position="32"/>
        <end position="633"/>
    </location>
</feature>
<dbReference type="PRINTS" id="PR00723">
    <property type="entry name" value="SUBTILISIN"/>
</dbReference>
<keyword evidence="11" id="KW-1185">Reference proteome</keyword>
<feature type="active site" description="Charge relay system" evidence="5 6">
    <location>
        <position position="134"/>
    </location>
</feature>
<dbReference type="OrthoDB" id="9790784at2"/>
<evidence type="ECO:0000256" key="4">
    <source>
        <dbReference type="ARBA" id="ARBA00022825"/>
    </source>
</evidence>
<name>A0A2S6II90_9ACTN</name>
<dbReference type="Pfam" id="PF00082">
    <property type="entry name" value="Peptidase_S8"/>
    <property type="match status" value="1"/>
</dbReference>
<dbReference type="PROSITE" id="PS00137">
    <property type="entry name" value="SUBTILASE_HIS"/>
    <property type="match status" value="1"/>
</dbReference>
<dbReference type="InterPro" id="IPR022398">
    <property type="entry name" value="Peptidase_S8_His-AS"/>
</dbReference>
<dbReference type="Pfam" id="PF08310">
    <property type="entry name" value="LGFP"/>
    <property type="match status" value="4"/>
</dbReference>
<dbReference type="InterPro" id="IPR015500">
    <property type="entry name" value="Peptidase_S8_subtilisin-rel"/>
</dbReference>
<dbReference type="SUPFAM" id="SSF52743">
    <property type="entry name" value="Subtilisin-like"/>
    <property type="match status" value="1"/>
</dbReference>
<proteinExistence type="inferred from homology"/>
<feature type="active site" description="Charge relay system" evidence="5 6">
    <location>
        <position position="169"/>
    </location>
</feature>
<keyword evidence="2 6" id="KW-0645">Protease</keyword>
<keyword evidence="3 6" id="KW-0378">Hydrolase</keyword>
<dbReference type="InterPro" id="IPR023828">
    <property type="entry name" value="Peptidase_S8_Ser-AS"/>
</dbReference>
<evidence type="ECO:0000313" key="11">
    <source>
        <dbReference type="Proteomes" id="UP000239485"/>
    </source>
</evidence>
<dbReference type="RefSeq" id="WP_104433520.1">
    <property type="nucleotide sequence ID" value="NZ_PTJD01000009.1"/>
</dbReference>
<dbReference type="GO" id="GO:0004252">
    <property type="term" value="F:serine-type endopeptidase activity"/>
    <property type="evidence" value="ECO:0007669"/>
    <property type="project" value="UniProtKB-UniRule"/>
</dbReference>
<protein>
    <submittedName>
        <fullName evidence="10">LGFP repeat-containing protein</fullName>
    </submittedName>
</protein>
<evidence type="ECO:0000259" key="9">
    <source>
        <dbReference type="Pfam" id="PF00082"/>
    </source>
</evidence>
<dbReference type="EMBL" id="PTJD01000009">
    <property type="protein sequence ID" value="PPK93908.1"/>
    <property type="molecule type" value="Genomic_DNA"/>
</dbReference>
<comment type="similarity">
    <text evidence="1 6 7">Belongs to the peptidase S8 family.</text>
</comment>
<dbReference type="PROSITE" id="PS00138">
    <property type="entry name" value="SUBTILASE_SER"/>
    <property type="match status" value="1"/>
</dbReference>
<dbReference type="InterPro" id="IPR000209">
    <property type="entry name" value="Peptidase_S8/S53_dom"/>
</dbReference>
<dbReference type="InterPro" id="IPR036852">
    <property type="entry name" value="Peptidase_S8/S53_dom_sf"/>
</dbReference>
<reference evidence="10 11" key="1">
    <citation type="submission" date="2018-02" db="EMBL/GenBank/DDBJ databases">
        <title>Genomic Encyclopedia of Archaeal and Bacterial Type Strains, Phase II (KMG-II): from individual species to whole genera.</title>
        <authorList>
            <person name="Goeker M."/>
        </authorList>
    </citation>
    <scope>NUCLEOTIDE SEQUENCE [LARGE SCALE GENOMIC DNA]</scope>
    <source>
        <strain evidence="10 11">DSM 22857</strain>
    </source>
</reference>
<evidence type="ECO:0000256" key="6">
    <source>
        <dbReference type="PROSITE-ProRule" id="PRU01240"/>
    </source>
</evidence>
<dbReference type="InterPro" id="IPR013207">
    <property type="entry name" value="LGFP"/>
</dbReference>
<feature type="domain" description="Peptidase S8/S53" evidence="9">
    <location>
        <begin position="125"/>
        <end position="385"/>
    </location>
</feature>
<dbReference type="AlphaFoldDB" id="A0A2S6II90"/>
<dbReference type="GO" id="GO:0006508">
    <property type="term" value="P:proteolysis"/>
    <property type="evidence" value="ECO:0007669"/>
    <property type="project" value="UniProtKB-KW"/>
</dbReference>
<dbReference type="PROSITE" id="PS00136">
    <property type="entry name" value="SUBTILASE_ASP"/>
    <property type="match status" value="1"/>
</dbReference>